<accession>A0A7J7L158</accession>
<dbReference type="SUPFAM" id="SSF52029">
    <property type="entry name" value="GroEL apical domain-like"/>
    <property type="match status" value="1"/>
</dbReference>
<dbReference type="Gene3D" id="3.50.7.10">
    <property type="entry name" value="GroEL"/>
    <property type="match status" value="1"/>
</dbReference>
<gene>
    <name evidence="5" type="ORF">GIB67_028060</name>
</gene>
<dbReference type="Gene3D" id="3.30.260.10">
    <property type="entry name" value="TCP-1-like chaperonin intermediate domain"/>
    <property type="match status" value="1"/>
</dbReference>
<comment type="similarity">
    <text evidence="1">Belongs to the TCP-1 chaperonin family.</text>
</comment>
<dbReference type="OrthoDB" id="1935484at2759"/>
<evidence type="ECO:0000313" key="5">
    <source>
        <dbReference type="EMBL" id="KAF6136370.1"/>
    </source>
</evidence>
<protein>
    <submittedName>
        <fullName evidence="5">Uncharacterized protein</fullName>
    </submittedName>
</protein>
<dbReference type="EMBL" id="JACGCM010002722">
    <property type="protein sequence ID" value="KAF6136370.1"/>
    <property type="molecule type" value="Genomic_DNA"/>
</dbReference>
<evidence type="ECO:0000313" key="6">
    <source>
        <dbReference type="Proteomes" id="UP000541444"/>
    </source>
</evidence>
<dbReference type="GO" id="GO:0005524">
    <property type="term" value="F:ATP binding"/>
    <property type="evidence" value="ECO:0007669"/>
    <property type="project" value="UniProtKB-KW"/>
</dbReference>
<dbReference type="Pfam" id="PF00118">
    <property type="entry name" value="Cpn60_TCP1"/>
    <property type="match status" value="2"/>
</dbReference>
<evidence type="ECO:0000256" key="3">
    <source>
        <dbReference type="ARBA" id="ARBA00022840"/>
    </source>
</evidence>
<dbReference type="GO" id="GO:0140662">
    <property type="term" value="F:ATP-dependent protein folding chaperone"/>
    <property type="evidence" value="ECO:0007669"/>
    <property type="project" value="InterPro"/>
</dbReference>
<dbReference type="PANTHER" id="PTHR11353">
    <property type="entry name" value="CHAPERONIN"/>
    <property type="match status" value="1"/>
</dbReference>
<dbReference type="InterPro" id="IPR027413">
    <property type="entry name" value="GROEL-like_equatorial_sf"/>
</dbReference>
<keyword evidence="3" id="KW-0067">ATP-binding</keyword>
<dbReference type="Gene3D" id="1.10.560.10">
    <property type="entry name" value="GroEL-like equatorial domain"/>
    <property type="match status" value="2"/>
</dbReference>
<reference evidence="5 6" key="1">
    <citation type="journal article" date="2020" name="IScience">
        <title>Genome Sequencing of the Endangered Kingdonia uniflora (Circaeasteraceae, Ranunculales) Reveals Potential Mechanisms of Evolutionary Specialization.</title>
        <authorList>
            <person name="Sun Y."/>
            <person name="Deng T."/>
            <person name="Zhang A."/>
            <person name="Moore M.J."/>
            <person name="Landis J.B."/>
            <person name="Lin N."/>
            <person name="Zhang H."/>
            <person name="Zhang X."/>
            <person name="Huang J."/>
            <person name="Zhang X."/>
            <person name="Sun H."/>
            <person name="Wang H."/>
        </authorList>
    </citation>
    <scope>NUCLEOTIDE SEQUENCE [LARGE SCALE GENOMIC DNA]</scope>
    <source>
        <strain evidence="5">TB1705</strain>
        <tissue evidence="5">Leaf</tissue>
    </source>
</reference>
<dbReference type="InterPro" id="IPR027409">
    <property type="entry name" value="GroEL-like_apical_dom_sf"/>
</dbReference>
<keyword evidence="4" id="KW-0143">Chaperone</keyword>
<sequence>MYFADRDIFYAGRVAEEDLQRVAAATGGNVQTSVNNIIDEVLKTFELFEERQVGNERFNIFSRCPPGQTTTIVLCGRADQEAERSLHDAIMIIRRAVKNSTMVAVGGAIDMEIGRYLRQHAQTIASKSQLFINAYAKALEVGKGALYGVDVNNGGITDSFVNFVWEPAVVKINALNTATKAACLVLGVDETVKNLKVCSPRFA</sequence>
<name>A0A7J7L158_9MAGN</name>
<dbReference type="AlphaFoldDB" id="A0A7J7L158"/>
<keyword evidence="6" id="KW-1185">Reference proteome</keyword>
<dbReference type="SUPFAM" id="SSF48592">
    <property type="entry name" value="GroEL equatorial domain-like"/>
    <property type="match status" value="1"/>
</dbReference>
<dbReference type="Proteomes" id="UP000541444">
    <property type="component" value="Unassembled WGS sequence"/>
</dbReference>
<proteinExistence type="inferred from homology"/>
<evidence type="ECO:0000256" key="4">
    <source>
        <dbReference type="ARBA" id="ARBA00023186"/>
    </source>
</evidence>
<comment type="caution">
    <text evidence="5">The sequence shown here is derived from an EMBL/GenBank/DDBJ whole genome shotgun (WGS) entry which is preliminary data.</text>
</comment>
<evidence type="ECO:0000256" key="1">
    <source>
        <dbReference type="ARBA" id="ARBA00008020"/>
    </source>
</evidence>
<keyword evidence="2" id="KW-0547">Nucleotide-binding</keyword>
<dbReference type="InterPro" id="IPR017998">
    <property type="entry name" value="Chaperone_TCP-1"/>
</dbReference>
<organism evidence="5 6">
    <name type="scientific">Kingdonia uniflora</name>
    <dbReference type="NCBI Taxonomy" id="39325"/>
    <lineage>
        <taxon>Eukaryota</taxon>
        <taxon>Viridiplantae</taxon>
        <taxon>Streptophyta</taxon>
        <taxon>Embryophyta</taxon>
        <taxon>Tracheophyta</taxon>
        <taxon>Spermatophyta</taxon>
        <taxon>Magnoliopsida</taxon>
        <taxon>Ranunculales</taxon>
        <taxon>Circaeasteraceae</taxon>
        <taxon>Kingdonia</taxon>
    </lineage>
</organism>
<dbReference type="InterPro" id="IPR002423">
    <property type="entry name" value="Cpn60/GroEL/TCP-1"/>
</dbReference>
<dbReference type="InterPro" id="IPR027410">
    <property type="entry name" value="TCP-1-like_intermed_sf"/>
</dbReference>
<evidence type="ECO:0000256" key="2">
    <source>
        <dbReference type="ARBA" id="ARBA00022741"/>
    </source>
</evidence>